<sequence>MSFVLDPLPYAYDALAPYMSAETLEFHHDKHHAAYVTNANNLIKGTEWEGKPIEEVIKTSHGKHPGVFNNVAQIYNHAEFWKYLKPAGGGKVPGKVEKALVEAFGSVEKALDDLAQAGVTQFGSGWAWLEVKDGKVAISKTPNAENPLIHGASPILTVDVWEHAYYIDYRNRRPDFIKTVLGNLVNWEYVEAQYEKAVG</sequence>
<evidence type="ECO:0000313" key="10">
    <source>
        <dbReference type="EMBL" id="SNB61317.1"/>
    </source>
</evidence>
<dbReference type="EMBL" id="FYDG01000001">
    <property type="protein sequence ID" value="SNB61317.1"/>
    <property type="molecule type" value="Genomic_DNA"/>
</dbReference>
<evidence type="ECO:0000256" key="1">
    <source>
        <dbReference type="ARBA" id="ARBA00008714"/>
    </source>
</evidence>
<evidence type="ECO:0000256" key="2">
    <source>
        <dbReference type="ARBA" id="ARBA00012682"/>
    </source>
</evidence>
<feature type="binding site" evidence="6">
    <location>
        <position position="163"/>
    </location>
    <ligand>
        <name>Mn(2+)</name>
        <dbReference type="ChEBI" id="CHEBI:29035"/>
    </ligand>
</feature>
<keyword evidence="3 6" id="KW-0479">Metal-binding</keyword>
<evidence type="ECO:0000256" key="7">
    <source>
        <dbReference type="RuleBase" id="RU000414"/>
    </source>
</evidence>
<dbReference type="Gene3D" id="3.55.40.20">
    <property type="entry name" value="Iron/manganese superoxide dismutase, C-terminal domain"/>
    <property type="match status" value="1"/>
</dbReference>
<dbReference type="InterPro" id="IPR001189">
    <property type="entry name" value="Mn/Fe_SOD"/>
</dbReference>
<dbReference type="PROSITE" id="PS00088">
    <property type="entry name" value="SOD_MN"/>
    <property type="match status" value="1"/>
</dbReference>
<dbReference type="InterPro" id="IPR036314">
    <property type="entry name" value="SOD_C_sf"/>
</dbReference>
<feature type="domain" description="Manganese/iron superoxide dismutase N-terminal" evidence="8">
    <location>
        <begin position="3"/>
        <end position="84"/>
    </location>
</feature>
<keyword evidence="11" id="KW-1185">Reference proteome</keyword>
<keyword evidence="5" id="KW-0408">Iron</keyword>
<feature type="binding site" evidence="6">
    <location>
        <position position="27"/>
    </location>
    <ligand>
        <name>Mn(2+)</name>
        <dbReference type="ChEBI" id="CHEBI:29035"/>
    </ligand>
</feature>
<protein>
    <recommendedName>
        <fullName evidence="2 7">Superoxide dismutase</fullName>
        <ecNumber evidence="2 7">1.15.1.1</ecNumber>
    </recommendedName>
</protein>
<dbReference type="RefSeq" id="WP_088519427.1">
    <property type="nucleotide sequence ID" value="NZ_FYDG01000001.1"/>
</dbReference>
<dbReference type="InterPro" id="IPR036324">
    <property type="entry name" value="Mn/Fe_SOD_N_sf"/>
</dbReference>
<dbReference type="SUPFAM" id="SSF46609">
    <property type="entry name" value="Fe,Mn superoxide dismutase (SOD), N-terminal domain"/>
    <property type="match status" value="1"/>
</dbReference>
<evidence type="ECO:0000259" key="9">
    <source>
        <dbReference type="Pfam" id="PF02777"/>
    </source>
</evidence>
<comment type="catalytic activity">
    <reaction evidence="7">
        <text>2 superoxide + 2 H(+) = H2O2 + O2</text>
        <dbReference type="Rhea" id="RHEA:20696"/>
        <dbReference type="ChEBI" id="CHEBI:15378"/>
        <dbReference type="ChEBI" id="CHEBI:15379"/>
        <dbReference type="ChEBI" id="CHEBI:16240"/>
        <dbReference type="ChEBI" id="CHEBI:18421"/>
        <dbReference type="EC" id="1.15.1.1"/>
    </reaction>
</comment>
<dbReference type="PANTHER" id="PTHR42769:SF3">
    <property type="entry name" value="SUPEROXIDE DISMUTASE [FE] 2, CHLOROPLASTIC"/>
    <property type="match status" value="1"/>
</dbReference>
<dbReference type="InterPro" id="IPR019832">
    <property type="entry name" value="Mn/Fe_SOD_C"/>
</dbReference>
<dbReference type="SUPFAM" id="SSF54719">
    <property type="entry name" value="Fe,Mn superoxide dismutase (SOD), C-terminal domain"/>
    <property type="match status" value="1"/>
</dbReference>
<feature type="binding site" evidence="6">
    <location>
        <position position="77"/>
    </location>
    <ligand>
        <name>Mn(2+)</name>
        <dbReference type="ChEBI" id="CHEBI:29035"/>
    </ligand>
</feature>
<evidence type="ECO:0000256" key="5">
    <source>
        <dbReference type="ARBA" id="ARBA00023004"/>
    </source>
</evidence>
<dbReference type="PANTHER" id="PTHR42769">
    <property type="entry name" value="SUPEROXIDE DISMUTASE"/>
    <property type="match status" value="1"/>
</dbReference>
<feature type="binding site" evidence="6">
    <location>
        <position position="159"/>
    </location>
    <ligand>
        <name>Mn(2+)</name>
        <dbReference type="ChEBI" id="CHEBI:29035"/>
    </ligand>
</feature>
<comment type="similarity">
    <text evidence="1 7">Belongs to the iron/manganese superoxide dismutase family.</text>
</comment>
<evidence type="ECO:0000256" key="4">
    <source>
        <dbReference type="ARBA" id="ARBA00023002"/>
    </source>
</evidence>
<dbReference type="Pfam" id="PF00081">
    <property type="entry name" value="Sod_Fe_N"/>
    <property type="match status" value="1"/>
</dbReference>
<keyword evidence="4 7" id="KW-0560">Oxidoreductase</keyword>
<dbReference type="FunFam" id="1.10.287.990:FF:000002">
    <property type="entry name" value="Superoxide dismutase"/>
    <property type="match status" value="1"/>
</dbReference>
<organism evidence="10 11">
    <name type="scientific">Rhodoblastus acidophilus</name>
    <name type="common">Rhodopseudomonas acidophila</name>
    <dbReference type="NCBI Taxonomy" id="1074"/>
    <lineage>
        <taxon>Bacteria</taxon>
        <taxon>Pseudomonadati</taxon>
        <taxon>Pseudomonadota</taxon>
        <taxon>Alphaproteobacteria</taxon>
        <taxon>Hyphomicrobiales</taxon>
        <taxon>Rhodoblastaceae</taxon>
        <taxon>Rhodoblastus</taxon>
    </lineage>
</organism>
<dbReference type="EC" id="1.15.1.1" evidence="2 7"/>
<evidence type="ECO:0000256" key="3">
    <source>
        <dbReference type="ARBA" id="ARBA00022723"/>
    </source>
</evidence>
<evidence type="ECO:0000313" key="11">
    <source>
        <dbReference type="Proteomes" id="UP000198418"/>
    </source>
</evidence>
<dbReference type="PIRSF" id="PIRSF000349">
    <property type="entry name" value="SODismutase"/>
    <property type="match status" value="1"/>
</dbReference>
<feature type="domain" description="Manganese/iron superoxide dismutase C-terminal" evidence="9">
    <location>
        <begin position="94"/>
        <end position="192"/>
    </location>
</feature>
<dbReference type="InterPro" id="IPR019831">
    <property type="entry name" value="Mn/Fe_SOD_N"/>
</dbReference>
<dbReference type="GO" id="GO:0046872">
    <property type="term" value="F:metal ion binding"/>
    <property type="evidence" value="ECO:0007669"/>
    <property type="project" value="UniProtKB-KW"/>
</dbReference>
<dbReference type="AlphaFoldDB" id="A0A212QPG5"/>
<dbReference type="Proteomes" id="UP000198418">
    <property type="component" value="Unassembled WGS sequence"/>
</dbReference>
<accession>A0A212QPG5</accession>
<name>A0A212QPG5_RHOAC</name>
<evidence type="ECO:0000259" key="8">
    <source>
        <dbReference type="Pfam" id="PF00081"/>
    </source>
</evidence>
<dbReference type="Pfam" id="PF02777">
    <property type="entry name" value="Sod_Fe_C"/>
    <property type="match status" value="1"/>
</dbReference>
<dbReference type="InterPro" id="IPR019833">
    <property type="entry name" value="Mn/Fe_SOD_BS"/>
</dbReference>
<evidence type="ECO:0000256" key="6">
    <source>
        <dbReference type="PIRSR" id="PIRSR000349-1"/>
    </source>
</evidence>
<proteinExistence type="inferred from homology"/>
<comment type="function">
    <text evidence="7">Destroys radicals which are normally produced within the cells and which are toxic to biological systems.</text>
</comment>
<dbReference type="GO" id="GO:0004784">
    <property type="term" value="F:superoxide dismutase activity"/>
    <property type="evidence" value="ECO:0007669"/>
    <property type="project" value="UniProtKB-EC"/>
</dbReference>
<reference evidence="11" key="1">
    <citation type="submission" date="2017-06" db="EMBL/GenBank/DDBJ databases">
        <authorList>
            <person name="Varghese N."/>
            <person name="Submissions S."/>
        </authorList>
    </citation>
    <scope>NUCLEOTIDE SEQUENCE [LARGE SCALE GENOMIC DNA]</scope>
    <source>
        <strain evidence="11">DSM 137</strain>
    </source>
</reference>
<dbReference type="PRINTS" id="PR01703">
    <property type="entry name" value="MNSODISMTASE"/>
</dbReference>
<dbReference type="OrthoDB" id="9803125at2"/>
<gene>
    <name evidence="10" type="ORF">SAMN06265338_1011035</name>
</gene>
<dbReference type="Gene3D" id="1.10.287.990">
    <property type="entry name" value="Fe,Mn superoxide dismutase (SOD) domain"/>
    <property type="match status" value="1"/>
</dbReference>